<keyword evidence="2 5" id="KW-0812">Transmembrane</keyword>
<evidence type="ECO:0000256" key="3">
    <source>
        <dbReference type="ARBA" id="ARBA00022989"/>
    </source>
</evidence>
<feature type="transmembrane region" description="Helical" evidence="5">
    <location>
        <begin position="482"/>
        <end position="500"/>
    </location>
</feature>
<evidence type="ECO:0000256" key="6">
    <source>
        <dbReference type="SAM" id="SignalP"/>
    </source>
</evidence>
<feature type="transmembrane region" description="Helical" evidence="5">
    <location>
        <begin position="160"/>
        <end position="182"/>
    </location>
</feature>
<proteinExistence type="predicted"/>
<feature type="transmembrane region" description="Helical" evidence="5">
    <location>
        <begin position="316"/>
        <end position="337"/>
    </location>
</feature>
<dbReference type="PROSITE" id="PS50850">
    <property type="entry name" value="MFS"/>
    <property type="match status" value="1"/>
</dbReference>
<dbReference type="PANTHER" id="PTHR23503:SF29">
    <property type="entry name" value="MAJOR FACILITATOR SUPERFAMILY (MFS) PROFILE DOMAIN-CONTAINING PROTEIN"/>
    <property type="match status" value="1"/>
</dbReference>
<name>A0A9J2P5R8_ASCLU</name>
<evidence type="ECO:0000256" key="2">
    <source>
        <dbReference type="ARBA" id="ARBA00022692"/>
    </source>
</evidence>
<feature type="transmembrane region" description="Helical" evidence="5">
    <location>
        <begin position="381"/>
        <end position="403"/>
    </location>
</feature>
<evidence type="ECO:0000256" key="5">
    <source>
        <dbReference type="SAM" id="Phobius"/>
    </source>
</evidence>
<feature type="transmembrane region" description="Helical" evidence="5">
    <location>
        <begin position="280"/>
        <end position="304"/>
    </location>
</feature>
<dbReference type="GO" id="GO:0015149">
    <property type="term" value="F:hexose transmembrane transporter activity"/>
    <property type="evidence" value="ECO:0007669"/>
    <property type="project" value="TreeGrafter"/>
</dbReference>
<dbReference type="GO" id="GO:0016020">
    <property type="term" value="C:membrane"/>
    <property type="evidence" value="ECO:0007669"/>
    <property type="project" value="UniProtKB-SubCell"/>
</dbReference>
<evidence type="ECO:0000313" key="8">
    <source>
        <dbReference type="Proteomes" id="UP000036681"/>
    </source>
</evidence>
<dbReference type="InterPro" id="IPR036259">
    <property type="entry name" value="MFS_trans_sf"/>
</dbReference>
<dbReference type="AlphaFoldDB" id="A0A9J2P5R8"/>
<evidence type="ECO:0000313" key="9">
    <source>
        <dbReference type="WBParaSite" id="ALUE_0000503101-mRNA-1"/>
    </source>
</evidence>
<feature type="transmembrane region" description="Helical" evidence="5">
    <location>
        <begin position="90"/>
        <end position="111"/>
    </location>
</feature>
<feature type="signal peptide" evidence="6">
    <location>
        <begin position="1"/>
        <end position="18"/>
    </location>
</feature>
<dbReference type="SUPFAM" id="SSF103473">
    <property type="entry name" value="MFS general substrate transporter"/>
    <property type="match status" value="2"/>
</dbReference>
<dbReference type="PANTHER" id="PTHR23503">
    <property type="entry name" value="SOLUTE CARRIER FAMILY 2"/>
    <property type="match status" value="1"/>
</dbReference>
<protein>
    <submittedName>
        <fullName evidence="9">Major facilitator superfamily (MFS) profile domain-containing protein</fullName>
    </submittedName>
</protein>
<dbReference type="InterPro" id="IPR020846">
    <property type="entry name" value="MFS_dom"/>
</dbReference>
<dbReference type="PROSITE" id="PS51257">
    <property type="entry name" value="PROKAR_LIPOPROTEIN"/>
    <property type="match status" value="1"/>
</dbReference>
<feature type="transmembrane region" description="Helical" evidence="5">
    <location>
        <begin position="344"/>
        <end position="369"/>
    </location>
</feature>
<dbReference type="Pfam" id="PF00083">
    <property type="entry name" value="Sugar_tr"/>
    <property type="match status" value="2"/>
</dbReference>
<comment type="subcellular location">
    <subcellularLocation>
        <location evidence="1">Membrane</location>
        <topology evidence="1">Multi-pass membrane protein</topology>
    </subcellularLocation>
</comment>
<sequence length="538" mass="60220">MRHNQVKLFLICCSLALSCNFQYGFSSTYFNTPVASFKIYLNESITSQGFIFTEETYEWMWNLLLNIWFIGFFFGLWISPLLNDRYGRKIGFICGTSFSLFASVLRFLGIICRIPQLLFVGRIIVSITAAVMYQSLILYIQECSPTHLRGMMSFTSEMSYASMCVLGLALGTDEIFGLKLHYLLGFPIIPCKMLFFSILHSIELRPAGLLAVIVLLPIPETPKFLLITKNNRKAAIKSVQFFHGESVDLQNVLSEIEKEGEEEGSSSLKEIFSTPYLRKATIISCLALQNTVSLWAILLSSTYFLRTVHVQDNISAWSSTAMGIAYAAGTVLGFIIVERLPRRCLLLTFSTLDTLCLVVFVACAAMISIWEWTKYGCLISFLAFGFIYGLKAIGIATGCGLICKNDSSDELPLIIQDFSCFKLIHLCCFRAGVGPVSWILCTELVPQRHRSLIQSLCYSINTIMVVISTFAVLPLYSVVGAYAFLILYIVPSAGCIIYLYKNLPETMGREIYEIVADLKGAKGETRSNDSTSSESLRY</sequence>
<accession>A0A9J2P5R8</accession>
<dbReference type="InterPro" id="IPR045263">
    <property type="entry name" value="GLUT"/>
</dbReference>
<reference evidence="9" key="1">
    <citation type="submission" date="2023-03" db="UniProtKB">
        <authorList>
            <consortium name="WormBaseParasite"/>
        </authorList>
    </citation>
    <scope>IDENTIFICATION</scope>
</reference>
<organism evidence="8 9">
    <name type="scientific">Ascaris lumbricoides</name>
    <name type="common">Giant roundworm</name>
    <dbReference type="NCBI Taxonomy" id="6252"/>
    <lineage>
        <taxon>Eukaryota</taxon>
        <taxon>Metazoa</taxon>
        <taxon>Ecdysozoa</taxon>
        <taxon>Nematoda</taxon>
        <taxon>Chromadorea</taxon>
        <taxon>Rhabditida</taxon>
        <taxon>Spirurina</taxon>
        <taxon>Ascaridomorpha</taxon>
        <taxon>Ascaridoidea</taxon>
        <taxon>Ascarididae</taxon>
        <taxon>Ascaris</taxon>
    </lineage>
</organism>
<dbReference type="Gene3D" id="1.20.1250.20">
    <property type="entry name" value="MFS general substrate transporter like domains"/>
    <property type="match status" value="2"/>
</dbReference>
<keyword evidence="6" id="KW-0732">Signal</keyword>
<dbReference type="Proteomes" id="UP000036681">
    <property type="component" value="Unplaced"/>
</dbReference>
<dbReference type="WBParaSite" id="ALUE_0000503101-mRNA-1">
    <property type="protein sequence ID" value="ALUE_0000503101-mRNA-1"/>
    <property type="gene ID" value="ALUE_0000503101"/>
</dbReference>
<feature type="chain" id="PRO_5039911434" evidence="6">
    <location>
        <begin position="19"/>
        <end position="538"/>
    </location>
</feature>
<keyword evidence="3 5" id="KW-1133">Transmembrane helix</keyword>
<feature type="transmembrane region" description="Helical" evidence="5">
    <location>
        <begin position="456"/>
        <end position="476"/>
    </location>
</feature>
<dbReference type="InterPro" id="IPR005828">
    <property type="entry name" value="MFS_sugar_transport-like"/>
</dbReference>
<feature type="transmembrane region" description="Helical" evidence="5">
    <location>
        <begin position="59"/>
        <end position="78"/>
    </location>
</feature>
<evidence type="ECO:0000259" key="7">
    <source>
        <dbReference type="PROSITE" id="PS50850"/>
    </source>
</evidence>
<evidence type="ECO:0000256" key="4">
    <source>
        <dbReference type="ARBA" id="ARBA00023136"/>
    </source>
</evidence>
<keyword evidence="8" id="KW-1185">Reference proteome</keyword>
<feature type="domain" description="Major facilitator superfamily (MFS) profile" evidence="7">
    <location>
        <begin position="12"/>
        <end position="507"/>
    </location>
</feature>
<feature type="transmembrane region" description="Helical" evidence="5">
    <location>
        <begin position="117"/>
        <end position="140"/>
    </location>
</feature>
<evidence type="ECO:0000256" key="1">
    <source>
        <dbReference type="ARBA" id="ARBA00004141"/>
    </source>
</evidence>
<keyword evidence="4 5" id="KW-0472">Membrane</keyword>